<reference evidence="10" key="1">
    <citation type="submission" date="2016-06" db="EMBL/GenBank/DDBJ databases">
        <title>Draft genome sequence of Desulfoplanes formicivorans strain Pf12B.</title>
        <authorList>
            <person name="Watanabe M."/>
            <person name="Kojima H."/>
            <person name="Fukui M."/>
        </authorList>
    </citation>
    <scope>NUCLEOTIDE SEQUENCE [LARGE SCALE GENOMIC DNA]</scope>
    <source>
        <strain evidence="10">Pf12B</strain>
    </source>
</reference>
<evidence type="ECO:0000256" key="1">
    <source>
        <dbReference type="ARBA" id="ARBA00004651"/>
    </source>
</evidence>
<comment type="subcellular location">
    <subcellularLocation>
        <location evidence="1">Cell membrane</location>
        <topology evidence="1">Multi-pass membrane protein</topology>
    </subcellularLocation>
</comment>
<dbReference type="SUPFAM" id="SSF103473">
    <property type="entry name" value="MFS general substrate transporter"/>
    <property type="match status" value="1"/>
</dbReference>
<dbReference type="GO" id="GO:0005886">
    <property type="term" value="C:plasma membrane"/>
    <property type="evidence" value="ECO:0007669"/>
    <property type="project" value="UniProtKB-SubCell"/>
</dbReference>
<dbReference type="EMBL" id="BDFE01000015">
    <property type="protein sequence ID" value="GAU08617.1"/>
    <property type="molecule type" value="Genomic_DNA"/>
</dbReference>
<feature type="transmembrane region" description="Helical" evidence="7">
    <location>
        <begin position="227"/>
        <end position="250"/>
    </location>
</feature>
<evidence type="ECO:0000313" key="10">
    <source>
        <dbReference type="Proteomes" id="UP000095200"/>
    </source>
</evidence>
<feature type="transmembrane region" description="Helical" evidence="7">
    <location>
        <begin position="460"/>
        <end position="477"/>
    </location>
</feature>
<evidence type="ECO:0000256" key="4">
    <source>
        <dbReference type="ARBA" id="ARBA00022989"/>
    </source>
</evidence>
<feature type="transmembrane region" description="Helical" evidence="7">
    <location>
        <begin position="784"/>
        <end position="804"/>
    </location>
</feature>
<feature type="transmembrane region" description="Helical" evidence="7">
    <location>
        <begin position="762"/>
        <end position="778"/>
    </location>
</feature>
<keyword evidence="3 7" id="KW-0812">Transmembrane</keyword>
<dbReference type="AlphaFoldDB" id="A0A194AEW9"/>
<dbReference type="InterPro" id="IPR020846">
    <property type="entry name" value="MFS_dom"/>
</dbReference>
<dbReference type="Proteomes" id="UP000095200">
    <property type="component" value="Unassembled WGS sequence"/>
</dbReference>
<keyword evidence="5 7" id="KW-0472">Membrane</keyword>
<feature type="region of interest" description="Disordered" evidence="6">
    <location>
        <begin position="112"/>
        <end position="133"/>
    </location>
</feature>
<evidence type="ECO:0000259" key="8">
    <source>
        <dbReference type="PROSITE" id="PS50850"/>
    </source>
</evidence>
<dbReference type="Gene3D" id="1.20.1250.20">
    <property type="entry name" value="MFS general substrate transporter like domains"/>
    <property type="match status" value="1"/>
</dbReference>
<feature type="transmembrane region" description="Helical" evidence="7">
    <location>
        <begin position="420"/>
        <end position="440"/>
    </location>
</feature>
<feature type="transmembrane region" description="Helical" evidence="7">
    <location>
        <begin position="690"/>
        <end position="709"/>
    </location>
</feature>
<dbReference type="PROSITE" id="PS50850">
    <property type="entry name" value="MFS"/>
    <property type="match status" value="1"/>
</dbReference>
<dbReference type="STRING" id="1592317.DPF_1331"/>
<evidence type="ECO:0000256" key="7">
    <source>
        <dbReference type="SAM" id="Phobius"/>
    </source>
</evidence>
<dbReference type="PANTHER" id="PTHR43124">
    <property type="entry name" value="PURINE EFFLUX PUMP PBUE"/>
    <property type="match status" value="1"/>
</dbReference>
<gene>
    <name evidence="9" type="ORF">DPF_1331</name>
</gene>
<organism evidence="9 10">
    <name type="scientific">Desulfoplanes formicivorans</name>
    <dbReference type="NCBI Taxonomy" id="1592317"/>
    <lineage>
        <taxon>Bacteria</taxon>
        <taxon>Pseudomonadati</taxon>
        <taxon>Thermodesulfobacteriota</taxon>
        <taxon>Desulfovibrionia</taxon>
        <taxon>Desulfovibrionales</taxon>
        <taxon>Desulfoplanaceae</taxon>
        <taxon>Desulfoplanes</taxon>
    </lineage>
</organism>
<dbReference type="InterPro" id="IPR050189">
    <property type="entry name" value="MFS_Efflux_Transporters"/>
</dbReference>
<sequence length="813" mass="87710">MKKGNPLVSLRLSIGILSTLVFVLTMGFNALLSVSTLDRLATRSLLAGYRSAGEHLALTIERGLRFKPLERYTGMTDLLHDLRDGAEGIVRVEIEDSQGNLLYAVPQETDLQKRKTEKGRSSESEVSSTRQTFDRSVLDDPSLMLRDSWAGPATYRILVPLRHKDGLVGGIALEISRERLGSVTRGFMRWALLLLGVSCVMICVALAGWIGMMTATPQARARFSRSLSILLIVLIGGTQLAYSGAMLTLFHSFMEQTLRDKAGFTAHYIERDFEYMVHKGVDVRSFKDSGALLDRIVAMHPELSGAALVLPEGHVLASAGQLDGGAEYVETSIDAYWPSRFRQRLGVMNIRLYPDTGYLAGKVRSLAIDLTTSLVISLLFLMELARLLRMLSVRMAQAIFTEKEQEAPVLHNEMLVTLRAAGFLFFLGYDMCISFIPLMARELPAPMWGISREVLQGMPISAEMICAGVALLLGGILSERFGWRRGFILGAAVASLGLVVAGTASSLPGFIAGRGISGFGFGLVLMAAQIGTLDNKNSGAGLAGVFAGIFAGSICGSAAGALLAERLGFETVLLVAAVLVPFSIFALVLNRSKAHTPDPSFQEPSRKEGSEAALVWAFLKDPRMQFLLVFIGFPVALCLTGFLYYMLPLMLAENQATQGDIGRFFMVYGLCFITAGPLWGRLLDRSRKKAFFAMLTGLLSGASMVIAGLSSQMVVVVFAVILSGMAQCLAAPSTMLCIVALPSAQRLGRGKTAGIYRTLERVGQVLGPILFGVALAHFGVSAILLWVGVGGCVLAVAFMCLWRLNSPSGDKGV</sequence>
<dbReference type="OrthoDB" id="1679175at2"/>
<dbReference type="RefSeq" id="WP_069858284.1">
    <property type="nucleotide sequence ID" value="NZ_BDFE01000015.1"/>
</dbReference>
<feature type="transmembrane region" description="Helical" evidence="7">
    <location>
        <begin position="626"/>
        <end position="645"/>
    </location>
</feature>
<keyword evidence="10" id="KW-1185">Reference proteome</keyword>
<dbReference type="InterPro" id="IPR036259">
    <property type="entry name" value="MFS_trans_sf"/>
</dbReference>
<dbReference type="PANTHER" id="PTHR43124:SF3">
    <property type="entry name" value="CHLORAMPHENICOL EFFLUX PUMP RV0191"/>
    <property type="match status" value="1"/>
</dbReference>
<evidence type="ECO:0000256" key="2">
    <source>
        <dbReference type="ARBA" id="ARBA00022475"/>
    </source>
</evidence>
<evidence type="ECO:0000256" key="5">
    <source>
        <dbReference type="ARBA" id="ARBA00023136"/>
    </source>
</evidence>
<comment type="caution">
    <text evidence="9">The sequence shown here is derived from an EMBL/GenBank/DDBJ whole genome shotgun (WGS) entry which is preliminary data.</text>
</comment>
<evidence type="ECO:0000313" key="9">
    <source>
        <dbReference type="EMBL" id="GAU08617.1"/>
    </source>
</evidence>
<feature type="transmembrane region" description="Helical" evidence="7">
    <location>
        <begin position="569"/>
        <end position="589"/>
    </location>
</feature>
<dbReference type="InterPro" id="IPR011701">
    <property type="entry name" value="MFS"/>
</dbReference>
<feature type="transmembrane region" description="Helical" evidence="7">
    <location>
        <begin position="510"/>
        <end position="528"/>
    </location>
</feature>
<feature type="transmembrane region" description="Helical" evidence="7">
    <location>
        <begin position="715"/>
        <end position="741"/>
    </location>
</feature>
<dbReference type="GO" id="GO:0022857">
    <property type="term" value="F:transmembrane transporter activity"/>
    <property type="evidence" value="ECO:0007669"/>
    <property type="project" value="InterPro"/>
</dbReference>
<accession>A0A194AEW9</accession>
<feature type="domain" description="Major facilitator superfamily (MFS) profile" evidence="8">
    <location>
        <begin position="414"/>
        <end position="807"/>
    </location>
</feature>
<keyword evidence="4 7" id="KW-1133">Transmembrane helix</keyword>
<feature type="compositionally biased region" description="Basic and acidic residues" evidence="6">
    <location>
        <begin position="112"/>
        <end position="123"/>
    </location>
</feature>
<dbReference type="Pfam" id="PF07690">
    <property type="entry name" value="MFS_1"/>
    <property type="match status" value="1"/>
</dbReference>
<keyword evidence="2" id="KW-1003">Cell membrane</keyword>
<protein>
    <recommendedName>
        <fullName evidence="8">Major facilitator superfamily (MFS) profile domain-containing protein</fullName>
    </recommendedName>
</protein>
<evidence type="ECO:0000256" key="6">
    <source>
        <dbReference type="SAM" id="MobiDB-lite"/>
    </source>
</evidence>
<feature type="transmembrane region" description="Helical" evidence="7">
    <location>
        <begin position="486"/>
        <end position="504"/>
    </location>
</feature>
<feature type="transmembrane region" description="Helical" evidence="7">
    <location>
        <begin position="12"/>
        <end position="32"/>
    </location>
</feature>
<feature type="transmembrane region" description="Helical" evidence="7">
    <location>
        <begin position="540"/>
        <end position="563"/>
    </location>
</feature>
<proteinExistence type="predicted"/>
<evidence type="ECO:0000256" key="3">
    <source>
        <dbReference type="ARBA" id="ARBA00022692"/>
    </source>
</evidence>
<name>A0A194AEW9_9BACT</name>
<feature type="transmembrane region" description="Helical" evidence="7">
    <location>
        <begin position="190"/>
        <end position="215"/>
    </location>
</feature>
<feature type="transmembrane region" description="Helical" evidence="7">
    <location>
        <begin position="665"/>
        <end position="683"/>
    </location>
</feature>